<reference evidence="2 3" key="1">
    <citation type="submission" date="2009-11" db="EMBL/GenBank/DDBJ databases">
        <title>Annotation of Allomyces macrogynus ATCC 38327.</title>
        <authorList>
            <consortium name="The Broad Institute Genome Sequencing Platform"/>
            <person name="Russ C."/>
            <person name="Cuomo C."/>
            <person name="Burger G."/>
            <person name="Gray M.W."/>
            <person name="Holland P.W.H."/>
            <person name="King N."/>
            <person name="Lang F.B.F."/>
            <person name="Roger A.J."/>
            <person name="Ruiz-Trillo I."/>
            <person name="Young S.K."/>
            <person name="Zeng Q."/>
            <person name="Gargeya S."/>
            <person name="Fitzgerald M."/>
            <person name="Haas B."/>
            <person name="Abouelleil A."/>
            <person name="Alvarado L."/>
            <person name="Arachchi H.M."/>
            <person name="Berlin A."/>
            <person name="Chapman S.B."/>
            <person name="Gearin G."/>
            <person name="Goldberg J."/>
            <person name="Griggs A."/>
            <person name="Gujja S."/>
            <person name="Hansen M."/>
            <person name="Heiman D."/>
            <person name="Howarth C."/>
            <person name="Larimer J."/>
            <person name="Lui A."/>
            <person name="MacDonald P.J.P."/>
            <person name="McCowen C."/>
            <person name="Montmayeur A."/>
            <person name="Murphy C."/>
            <person name="Neiman D."/>
            <person name="Pearson M."/>
            <person name="Priest M."/>
            <person name="Roberts A."/>
            <person name="Saif S."/>
            <person name="Shea T."/>
            <person name="Sisk P."/>
            <person name="Stolte C."/>
            <person name="Sykes S."/>
            <person name="Wortman J."/>
            <person name="Nusbaum C."/>
            <person name="Birren B."/>
        </authorList>
    </citation>
    <scope>NUCLEOTIDE SEQUENCE [LARGE SCALE GENOMIC DNA]</scope>
    <source>
        <strain evidence="2 3">ATCC 38327</strain>
    </source>
</reference>
<feature type="region of interest" description="Disordered" evidence="1">
    <location>
        <begin position="1"/>
        <end position="48"/>
    </location>
</feature>
<accession>A0A0L0SGZ1</accession>
<dbReference type="Pfam" id="PF05212">
    <property type="entry name" value="DUF707"/>
    <property type="match status" value="1"/>
</dbReference>
<dbReference type="PANTHER" id="PTHR31210">
    <property type="entry name" value="OS06G0731900 PROTEIN"/>
    <property type="match status" value="1"/>
</dbReference>
<evidence type="ECO:0000256" key="1">
    <source>
        <dbReference type="SAM" id="MobiDB-lite"/>
    </source>
</evidence>
<proteinExistence type="predicted"/>
<dbReference type="PANTHER" id="PTHR31210:SF43">
    <property type="entry name" value="STORAGE PROTEIN-RELATED"/>
    <property type="match status" value="1"/>
</dbReference>
<keyword evidence="3" id="KW-1185">Reference proteome</keyword>
<evidence type="ECO:0000313" key="3">
    <source>
        <dbReference type="Proteomes" id="UP000054350"/>
    </source>
</evidence>
<gene>
    <name evidence="2" type="ORF">AMAG_06440</name>
</gene>
<dbReference type="Proteomes" id="UP000054350">
    <property type="component" value="Unassembled WGS sequence"/>
</dbReference>
<evidence type="ECO:0000313" key="2">
    <source>
        <dbReference type="EMBL" id="KNE61630.1"/>
    </source>
</evidence>
<dbReference type="VEuPathDB" id="FungiDB:AMAG_06440"/>
<reference evidence="2 3" key="2">
    <citation type="submission" date="2009-11" db="EMBL/GenBank/DDBJ databases">
        <title>The Genome Sequence of Allomyces macrogynus strain ATCC 38327.</title>
        <authorList>
            <consortium name="The Broad Institute Genome Sequencing Platform"/>
            <person name="Russ C."/>
            <person name="Cuomo C."/>
            <person name="Shea T."/>
            <person name="Young S.K."/>
            <person name="Zeng Q."/>
            <person name="Koehrsen M."/>
            <person name="Haas B."/>
            <person name="Borodovsky M."/>
            <person name="Guigo R."/>
            <person name="Alvarado L."/>
            <person name="Berlin A."/>
            <person name="Borenstein D."/>
            <person name="Chen Z."/>
            <person name="Engels R."/>
            <person name="Freedman E."/>
            <person name="Gellesch M."/>
            <person name="Goldberg J."/>
            <person name="Griggs A."/>
            <person name="Gujja S."/>
            <person name="Heiman D."/>
            <person name="Hepburn T."/>
            <person name="Howarth C."/>
            <person name="Jen D."/>
            <person name="Larson L."/>
            <person name="Lewis B."/>
            <person name="Mehta T."/>
            <person name="Park D."/>
            <person name="Pearson M."/>
            <person name="Roberts A."/>
            <person name="Saif S."/>
            <person name="Shenoy N."/>
            <person name="Sisk P."/>
            <person name="Stolte C."/>
            <person name="Sykes S."/>
            <person name="Walk T."/>
            <person name="White J."/>
            <person name="Yandava C."/>
            <person name="Burger G."/>
            <person name="Gray M.W."/>
            <person name="Holland P.W.H."/>
            <person name="King N."/>
            <person name="Lang F.B.F."/>
            <person name="Roger A.J."/>
            <person name="Ruiz-Trillo I."/>
            <person name="Lander E."/>
            <person name="Nusbaum C."/>
        </authorList>
    </citation>
    <scope>NUCLEOTIDE SEQUENCE [LARGE SCALE GENOMIC DNA]</scope>
    <source>
        <strain evidence="2 3">ATCC 38327</strain>
    </source>
</reference>
<dbReference type="OrthoDB" id="9985979at2759"/>
<organism evidence="2 3">
    <name type="scientific">Allomyces macrogynus (strain ATCC 38327)</name>
    <name type="common">Allomyces javanicus var. macrogynus</name>
    <dbReference type="NCBI Taxonomy" id="578462"/>
    <lineage>
        <taxon>Eukaryota</taxon>
        <taxon>Fungi</taxon>
        <taxon>Fungi incertae sedis</taxon>
        <taxon>Blastocladiomycota</taxon>
        <taxon>Blastocladiomycetes</taxon>
        <taxon>Blastocladiales</taxon>
        <taxon>Blastocladiaceae</taxon>
        <taxon>Allomyces</taxon>
    </lineage>
</organism>
<dbReference type="STRING" id="578462.A0A0L0SGZ1"/>
<dbReference type="eggNOG" id="ENOG502QQAA">
    <property type="taxonomic scope" value="Eukaryota"/>
</dbReference>
<protein>
    <submittedName>
        <fullName evidence="2">Uncharacterized protein</fullName>
    </submittedName>
</protein>
<name>A0A0L0SGZ1_ALLM3</name>
<dbReference type="EMBL" id="GG745338">
    <property type="protein sequence ID" value="KNE61630.1"/>
    <property type="molecule type" value="Genomic_DNA"/>
</dbReference>
<dbReference type="InterPro" id="IPR007877">
    <property type="entry name" value="DUF707"/>
</dbReference>
<dbReference type="AlphaFoldDB" id="A0A0L0SGZ1"/>
<sequence length="457" mass="52130">MLPTRIKGSSSSSSIDDGMLLPRPTTASPPGPATDGLAPPANDVKYHHGTPSPLMRLANPPRRQWFAPPTRHVSPRVWMALGLLLLVILLRSGSSDDGVSLDPMRDVWPLAPADSDTRIVPGAATVRQNVLHYRSRVDATYGFLDREPGNLERMTIGGWAPRSHPLDRKLGLIAIPAGNKAKPMVDKLVRRFGLDQFSFMIFHWDNATWYEYDWYRHVTAVRALGQTKYWFAKRYLTPDVVQVYDYIWLWDDDIELDTSFDPVDFTRILKDFNVHFAQPSLLHGEHGLQGNVVHKRKGSDIGRFTSFVEVMIPIVSRGAWPCAWRLIPWDARATWGVDNVWYPVCGAYGYCRFAVIDAHPVKHMDTRTFDNGFEINLAELGAYTNPFNQLCADTEQKPDSHVGLPLRVFCRWWTMRDNVLAFDTVRKMTWADKDKPNTCPDHIDFPGVQNVPWWHVR</sequence>